<feature type="domain" description="G-protein coupled receptors family 1 profile" evidence="9">
    <location>
        <begin position="88"/>
        <end position="281"/>
    </location>
</feature>
<keyword evidence="11" id="KW-1185">Reference proteome</keyword>
<dbReference type="PROSITE" id="PS50262">
    <property type="entry name" value="G_PROTEIN_RECEP_F1_2"/>
    <property type="match status" value="1"/>
</dbReference>
<comment type="subcellular location">
    <subcellularLocation>
        <location evidence="1">Cell membrane</location>
        <topology evidence="1">Multi-pass membrane protein</topology>
    </subcellularLocation>
</comment>
<evidence type="ECO:0000256" key="4">
    <source>
        <dbReference type="ARBA" id="ARBA00022989"/>
    </source>
</evidence>
<dbReference type="PRINTS" id="PR00237">
    <property type="entry name" value="GPCRRHODOPSN"/>
</dbReference>
<proteinExistence type="predicted"/>
<dbReference type="GO" id="GO:0004930">
    <property type="term" value="F:G protein-coupled receptor activity"/>
    <property type="evidence" value="ECO:0007669"/>
    <property type="project" value="InterPro"/>
</dbReference>
<organism evidence="10 11">
    <name type="scientific">Pelusios castaneus</name>
    <name type="common">West African mud turtle</name>
    <dbReference type="NCBI Taxonomy" id="367368"/>
    <lineage>
        <taxon>Eukaryota</taxon>
        <taxon>Metazoa</taxon>
        <taxon>Chordata</taxon>
        <taxon>Craniata</taxon>
        <taxon>Vertebrata</taxon>
        <taxon>Euteleostomi</taxon>
        <taxon>Archelosauria</taxon>
        <taxon>Testudinata</taxon>
        <taxon>Testudines</taxon>
        <taxon>Pleurodira</taxon>
        <taxon>Pelomedusidae</taxon>
        <taxon>Pelusios</taxon>
    </lineage>
</organism>
<feature type="transmembrane region" description="Helical" evidence="8">
    <location>
        <begin position="264"/>
        <end position="282"/>
    </location>
</feature>
<evidence type="ECO:0000256" key="2">
    <source>
        <dbReference type="ARBA" id="ARBA00022475"/>
    </source>
</evidence>
<feature type="transmembrane region" description="Helical" evidence="8">
    <location>
        <begin position="288"/>
        <end position="311"/>
    </location>
</feature>
<evidence type="ECO:0000256" key="6">
    <source>
        <dbReference type="ARBA" id="ARBA00023170"/>
    </source>
</evidence>
<dbReference type="Proteomes" id="UP000694393">
    <property type="component" value="Unplaced"/>
</dbReference>
<dbReference type="GO" id="GO:0042277">
    <property type="term" value="F:peptide binding"/>
    <property type="evidence" value="ECO:0007669"/>
    <property type="project" value="TreeGrafter"/>
</dbReference>
<dbReference type="Gene3D" id="1.20.1070.10">
    <property type="entry name" value="Rhodopsin 7-helix transmembrane proteins"/>
    <property type="match status" value="1"/>
</dbReference>
<evidence type="ECO:0000256" key="8">
    <source>
        <dbReference type="SAM" id="Phobius"/>
    </source>
</evidence>
<dbReference type="GO" id="GO:0005886">
    <property type="term" value="C:plasma membrane"/>
    <property type="evidence" value="ECO:0007669"/>
    <property type="project" value="UniProtKB-SubCell"/>
</dbReference>
<feature type="region of interest" description="Disordered" evidence="7">
    <location>
        <begin position="207"/>
        <end position="230"/>
    </location>
</feature>
<dbReference type="InterPro" id="IPR000276">
    <property type="entry name" value="GPCR_Rhodpsn"/>
</dbReference>
<name>A0A8C8SY66_9SAUR</name>
<reference evidence="10" key="2">
    <citation type="submission" date="2025-09" db="UniProtKB">
        <authorList>
            <consortium name="Ensembl"/>
        </authorList>
    </citation>
    <scope>IDENTIFICATION</scope>
</reference>
<dbReference type="InterPro" id="IPR017452">
    <property type="entry name" value="GPCR_Rhodpsn_7TM"/>
</dbReference>
<keyword evidence="6" id="KW-0675">Receptor</keyword>
<feature type="transmembrane region" description="Helical" evidence="8">
    <location>
        <begin position="178"/>
        <end position="197"/>
    </location>
</feature>
<evidence type="ECO:0000313" key="11">
    <source>
        <dbReference type="Proteomes" id="UP000694393"/>
    </source>
</evidence>
<keyword evidence="2" id="KW-1003">Cell membrane</keyword>
<feature type="transmembrane region" description="Helical" evidence="8">
    <location>
        <begin position="50"/>
        <end position="70"/>
    </location>
</feature>
<dbReference type="PANTHER" id="PTHR24241:SF1">
    <property type="entry name" value="G-PROTEIN COUPLED RECEPTOR 22"/>
    <property type="match status" value="1"/>
</dbReference>
<dbReference type="GO" id="GO:0032870">
    <property type="term" value="P:cellular response to hormone stimulus"/>
    <property type="evidence" value="ECO:0007669"/>
    <property type="project" value="TreeGrafter"/>
</dbReference>
<protein>
    <recommendedName>
        <fullName evidence="9">G-protein coupled receptors family 1 profile domain-containing protein</fullName>
    </recommendedName>
</protein>
<evidence type="ECO:0000256" key="3">
    <source>
        <dbReference type="ARBA" id="ARBA00022692"/>
    </source>
</evidence>
<feature type="transmembrane region" description="Helical" evidence="8">
    <location>
        <begin position="112"/>
        <end position="132"/>
    </location>
</feature>
<accession>A0A8C8SY66</accession>
<dbReference type="CDD" id="cd00637">
    <property type="entry name" value="7tm_classA_rhodopsin-like"/>
    <property type="match status" value="1"/>
</dbReference>
<dbReference type="PANTHER" id="PTHR24241">
    <property type="entry name" value="NEUROPEPTIDE RECEPTOR-RELATED G-PROTEIN COUPLED RECEPTOR"/>
    <property type="match status" value="1"/>
</dbReference>
<evidence type="ECO:0000259" key="9">
    <source>
        <dbReference type="PROSITE" id="PS50262"/>
    </source>
</evidence>
<evidence type="ECO:0000256" key="1">
    <source>
        <dbReference type="ARBA" id="ARBA00004651"/>
    </source>
</evidence>
<keyword evidence="5 8" id="KW-0472">Membrane</keyword>
<evidence type="ECO:0000256" key="7">
    <source>
        <dbReference type="SAM" id="MobiDB-lite"/>
    </source>
</evidence>
<sequence>PMYSPAIHLLSTMESNMYDTVLDPTDGAGTRAGWYLPDPLGFQVSLASSLLLQIVLGVSSNLAVLVLYGLRRLEDSLSNMVTMNLHVLDTLTCVVCAPLTVGVVWLPLGCDVALLCCVTFSTLLLALLGFFLPFLEMELFRSPAPAATRQNRTALCVSVIEYRAELGLYYHLLLQVPAFFTTAAAMLVAYARILRALHVDSRFQRYQSQRRKRKKGSEPGAGPGEAKGPSQVVLCVPSPCECGPRSLSSRRCAVKRHWEHQKRVFRMSLVIVSTFLLCWAPSPSRLLIKLRLCFLAMAYGTTVFHPLLYAFRKKRVVSVLQVDPAPGGAVIHNSWVEPSKGRWARPAGTSRVPQQGAAPGFCAVSPPAEALGGRELWWG</sequence>
<dbReference type="AlphaFoldDB" id="A0A8C8SY66"/>
<keyword evidence="3 8" id="KW-0812">Transmembrane</keyword>
<feature type="transmembrane region" description="Helical" evidence="8">
    <location>
        <begin position="82"/>
        <end position="106"/>
    </location>
</feature>
<dbReference type="Ensembl" id="ENSPCET00000027246.1">
    <property type="protein sequence ID" value="ENSPCEP00000026365.1"/>
    <property type="gene ID" value="ENSPCEG00000019780.1"/>
</dbReference>
<evidence type="ECO:0000256" key="5">
    <source>
        <dbReference type="ARBA" id="ARBA00023136"/>
    </source>
</evidence>
<reference evidence="10" key="1">
    <citation type="submission" date="2025-08" db="UniProtKB">
        <authorList>
            <consortium name="Ensembl"/>
        </authorList>
    </citation>
    <scope>IDENTIFICATION</scope>
</reference>
<evidence type="ECO:0000313" key="10">
    <source>
        <dbReference type="Ensembl" id="ENSPCEP00000026365.1"/>
    </source>
</evidence>
<dbReference type="SUPFAM" id="SSF81321">
    <property type="entry name" value="Family A G protein-coupled receptor-like"/>
    <property type="match status" value="1"/>
</dbReference>
<keyword evidence="4 8" id="KW-1133">Transmembrane helix</keyword>